<organism evidence="2 3">
    <name type="scientific">Hafnia alvei ATCC 51873</name>
    <dbReference type="NCBI Taxonomy" id="1002364"/>
    <lineage>
        <taxon>Bacteria</taxon>
        <taxon>Pseudomonadati</taxon>
        <taxon>Pseudomonadota</taxon>
        <taxon>Gammaproteobacteria</taxon>
        <taxon>Enterobacterales</taxon>
        <taxon>Hafniaceae</taxon>
        <taxon>Hafnia</taxon>
    </lineage>
</organism>
<keyword evidence="1" id="KW-1133">Transmembrane helix</keyword>
<keyword evidence="1" id="KW-0812">Transmembrane</keyword>
<evidence type="ECO:0000313" key="2">
    <source>
        <dbReference type="EMBL" id="EHM37324.1"/>
    </source>
</evidence>
<evidence type="ECO:0000256" key="1">
    <source>
        <dbReference type="SAM" id="Phobius"/>
    </source>
</evidence>
<proteinExistence type="predicted"/>
<dbReference type="AlphaFoldDB" id="G9YDT7"/>
<comment type="caution">
    <text evidence="2">The sequence shown here is derived from an EMBL/GenBank/DDBJ whole genome shotgun (WGS) entry which is preliminary data.</text>
</comment>
<protein>
    <recommendedName>
        <fullName evidence="4">Major facilitator superfamily (MFS) profile domain-containing protein</fullName>
    </recommendedName>
</protein>
<dbReference type="PATRIC" id="fig|1002364.3.peg.4295"/>
<dbReference type="EMBL" id="AGCI01000118">
    <property type="protein sequence ID" value="EHM37324.1"/>
    <property type="molecule type" value="Genomic_DNA"/>
</dbReference>
<evidence type="ECO:0008006" key="4">
    <source>
        <dbReference type="Google" id="ProtNLM"/>
    </source>
</evidence>
<gene>
    <name evidence="2" type="ORF">HMPREF0454_04785</name>
</gene>
<dbReference type="Proteomes" id="UP000005959">
    <property type="component" value="Unassembled WGS sequence"/>
</dbReference>
<feature type="transmembrane region" description="Helical" evidence="1">
    <location>
        <begin position="23"/>
        <end position="40"/>
    </location>
</feature>
<accession>G9YDT7</accession>
<dbReference type="InterPro" id="IPR036259">
    <property type="entry name" value="MFS_trans_sf"/>
</dbReference>
<name>G9YDT7_HAFAL</name>
<evidence type="ECO:0000313" key="3">
    <source>
        <dbReference type="Proteomes" id="UP000005959"/>
    </source>
</evidence>
<keyword evidence="1" id="KW-0472">Membrane</keyword>
<sequence>MTALDITNTSENEKKIAAVYNKITRRLIPFLILCYFFAYLDRVNVGFAKLHMQDALNFSDTVYGVGATHVALYILAAFLLLCAPLMFLLPAKLVNPRRNAGRS</sequence>
<dbReference type="Gene3D" id="1.20.1250.20">
    <property type="entry name" value="MFS general substrate transporter like domains"/>
    <property type="match status" value="1"/>
</dbReference>
<feature type="transmembrane region" description="Helical" evidence="1">
    <location>
        <begin position="70"/>
        <end position="89"/>
    </location>
</feature>
<dbReference type="SUPFAM" id="SSF103473">
    <property type="entry name" value="MFS general substrate transporter"/>
    <property type="match status" value="1"/>
</dbReference>
<dbReference type="HOGENOM" id="CLU_2259826_0_0_6"/>
<reference evidence="2 3" key="1">
    <citation type="submission" date="2011-08" db="EMBL/GenBank/DDBJ databases">
        <authorList>
            <person name="Weinstock G."/>
            <person name="Sodergren E."/>
            <person name="Clifton S."/>
            <person name="Fulton L."/>
            <person name="Fulton B."/>
            <person name="Courtney L."/>
            <person name="Fronick C."/>
            <person name="Harrison M."/>
            <person name="Strong C."/>
            <person name="Farmer C."/>
            <person name="Delahaunty K."/>
            <person name="Markovic C."/>
            <person name="Hall O."/>
            <person name="Minx P."/>
            <person name="Tomlinson C."/>
            <person name="Mitreva M."/>
            <person name="Hou S."/>
            <person name="Chen J."/>
            <person name="Wollam A."/>
            <person name="Pepin K.H."/>
            <person name="Johnson M."/>
            <person name="Bhonagiri V."/>
            <person name="Zhang X."/>
            <person name="Suruliraj S."/>
            <person name="Warren W."/>
            <person name="Chinwalla A."/>
            <person name="Mardis E.R."/>
            <person name="Wilson R.K."/>
        </authorList>
    </citation>
    <scope>NUCLEOTIDE SEQUENCE [LARGE SCALE GENOMIC DNA]</scope>
    <source>
        <strain evidence="2 3">ATCC 51873</strain>
    </source>
</reference>